<dbReference type="InterPro" id="IPR043689">
    <property type="entry name" value="MurL"/>
</dbReference>
<feature type="domain" description="MurL N-terminal" evidence="3">
    <location>
        <begin position="4"/>
        <end position="288"/>
    </location>
</feature>
<evidence type="ECO:0000256" key="1">
    <source>
        <dbReference type="HAMAP-Rule" id="MF_02209"/>
    </source>
</evidence>
<dbReference type="GO" id="GO:0051301">
    <property type="term" value="P:cell division"/>
    <property type="evidence" value="ECO:0007669"/>
    <property type="project" value="UniProtKB-KW"/>
</dbReference>
<reference evidence="5" key="1">
    <citation type="submission" date="2017-09" db="EMBL/GenBank/DDBJ databases">
        <title>Depth-based differentiation of microbial function through sediment-hosted aquifers and enrichment of novel symbionts in the deep terrestrial subsurface.</title>
        <authorList>
            <person name="Probst A.J."/>
            <person name="Ladd B."/>
            <person name="Jarett J.K."/>
            <person name="Geller-Mcgrath D.E."/>
            <person name="Sieber C.M.K."/>
            <person name="Emerson J.B."/>
            <person name="Anantharaman K."/>
            <person name="Thomas B.C."/>
            <person name="Malmstrom R."/>
            <person name="Stieglmeier M."/>
            <person name="Klingl A."/>
            <person name="Woyke T."/>
            <person name="Ryan C.M."/>
            <person name="Banfield J.F."/>
        </authorList>
    </citation>
    <scope>NUCLEOTIDE SEQUENCE [LARGE SCALE GENOMIC DNA]</scope>
</reference>
<dbReference type="UniPathway" id="UPA00219"/>
<keyword evidence="1" id="KW-0573">Peptidoglycan synthesis</keyword>
<dbReference type="GO" id="GO:0008360">
    <property type="term" value="P:regulation of cell shape"/>
    <property type="evidence" value="ECO:0007669"/>
    <property type="project" value="UniProtKB-KW"/>
</dbReference>
<accession>A0A2M7QD17</accession>
<comment type="similarity">
    <text evidence="1">Belongs to the MurL family.</text>
</comment>
<dbReference type="GO" id="GO:0005737">
    <property type="term" value="C:cytoplasm"/>
    <property type="evidence" value="ECO:0007669"/>
    <property type="project" value="UniProtKB-UniRule"/>
</dbReference>
<name>A0A2M7QD17_9BACT</name>
<dbReference type="InterPro" id="IPR058740">
    <property type="entry name" value="MurL_N"/>
</dbReference>
<evidence type="ECO:0000313" key="5">
    <source>
        <dbReference type="Proteomes" id="UP000230108"/>
    </source>
</evidence>
<protein>
    <recommendedName>
        <fullName evidence="1">UDP-N-acetyl-alpha-D-muramoyl-L-alanyl-L-glutamate epimerase</fullName>
        <ecNumber evidence="1">5.1.1.23</ecNumber>
    </recommendedName>
    <alternativeName>
        <fullName evidence="1">UDP-MurNAc-L-Ala-L-Glu epimerase</fullName>
    </alternativeName>
</protein>
<keyword evidence="1" id="KW-0133">Cell shape</keyword>
<evidence type="ECO:0000313" key="4">
    <source>
        <dbReference type="EMBL" id="PIY68763.1"/>
    </source>
</evidence>
<evidence type="ECO:0000259" key="2">
    <source>
        <dbReference type="Pfam" id="PF26298"/>
    </source>
</evidence>
<dbReference type="GO" id="GO:0016855">
    <property type="term" value="F:racemase and epimerase activity, acting on amino acids and derivatives"/>
    <property type="evidence" value="ECO:0007669"/>
    <property type="project" value="UniProtKB-UniRule"/>
</dbReference>
<dbReference type="Pfam" id="PF26299">
    <property type="entry name" value="MurL_N"/>
    <property type="match status" value="1"/>
</dbReference>
<dbReference type="GO" id="GO:0071555">
    <property type="term" value="P:cell wall organization"/>
    <property type="evidence" value="ECO:0007669"/>
    <property type="project" value="UniProtKB-KW"/>
</dbReference>
<gene>
    <name evidence="1" type="primary">murL</name>
    <name evidence="4" type="ORF">COY90_04225</name>
</gene>
<dbReference type="GO" id="GO:0009252">
    <property type="term" value="P:peptidoglycan biosynthetic process"/>
    <property type="evidence" value="ECO:0007669"/>
    <property type="project" value="UniProtKB-UniRule"/>
</dbReference>
<keyword evidence="1" id="KW-0131">Cell cycle</keyword>
<evidence type="ECO:0000259" key="3">
    <source>
        <dbReference type="Pfam" id="PF26299"/>
    </source>
</evidence>
<dbReference type="EC" id="5.1.1.23" evidence="1"/>
<dbReference type="EMBL" id="PFLF01000091">
    <property type="protein sequence ID" value="PIY68763.1"/>
    <property type="molecule type" value="Genomic_DNA"/>
</dbReference>
<comment type="pathway">
    <text evidence="1">Cell wall biogenesis; peptidoglycan biosynthesis.</text>
</comment>
<organism evidence="4 5">
    <name type="scientific">Candidatus Roizmanbacteria bacterium CG_4_10_14_0_8_um_filter_39_9</name>
    <dbReference type="NCBI Taxonomy" id="1974829"/>
    <lineage>
        <taxon>Bacteria</taxon>
        <taxon>Candidatus Roizmaniibacteriota</taxon>
    </lineage>
</organism>
<comment type="caution">
    <text evidence="4">The sequence shown here is derived from an EMBL/GenBank/DDBJ whole genome shotgun (WGS) entry which is preliminary data.</text>
</comment>
<dbReference type="HAMAP" id="MF_02209">
    <property type="entry name" value="MurL"/>
    <property type="match status" value="1"/>
</dbReference>
<comment type="catalytic activity">
    <reaction evidence="1">
        <text>UDP-N-acetyl-alpha-D-muramoyl-L-alanyl-L-glutamate + ATP + H2O = UDP-N-acetyl-alpha-D-muramoyl-L-alanyl-D-glutamate + AMP + diphosphate + H(+)</text>
        <dbReference type="Rhea" id="RHEA:58812"/>
        <dbReference type="ChEBI" id="CHEBI:15377"/>
        <dbReference type="ChEBI" id="CHEBI:15378"/>
        <dbReference type="ChEBI" id="CHEBI:30616"/>
        <dbReference type="ChEBI" id="CHEBI:33019"/>
        <dbReference type="ChEBI" id="CHEBI:83900"/>
        <dbReference type="ChEBI" id="CHEBI:142725"/>
        <dbReference type="ChEBI" id="CHEBI:456215"/>
        <dbReference type="EC" id="5.1.1.23"/>
    </reaction>
</comment>
<keyword evidence="1" id="KW-0961">Cell wall biogenesis/degradation</keyword>
<sequence length="452" mass="51824">MISQATTFIFESYSLEDDRKTIHLAYSVQFDSGRILTLISNIKLPAEVPPGITTPLLDLVLHPLHLMVGVSYWKMYCPKEIVIKTRQLNESQAVFWNTIYTKGLGEFFFKNEIDFRELVSFPFEKGRVKSEPVYFEAKDRSLVGIAGGKDSLLSYELLKKHHKDIKGVVFETNQKFPLISALTAYMNEPALFIRHTLDPKIYELSKTGLIYNGHIPISAVNAFLGVMTAVIYNYSYFIVSNERSSNLGNVDYLGMEVNHQWSKSYEFEQLFSDYVKSHITPSVQYFSLLRPLSELKIVELFSVYKIYFPHFSSCNKNFTAFKETSRSKWCGVCAKCAFVFAMFSAYLTKKELIELFGKNIFANKTLIPLYRQLLGIADIKPFDCVGTFEEVLVAMYIAHEKGEYKDDAVMRMFSKEVMPQISEMKKLHAAVCAVGDITQLPHEFKNIFLTLP</sequence>
<keyword evidence="1" id="KW-0132">Cell division</keyword>
<keyword evidence="1" id="KW-0413">Isomerase</keyword>
<comment type="function">
    <text evidence="1">Cell wall formation. Catalyzes epimerization of the terminal L-glutamate in UDP-N-acetyl-alpha-D-muramoyl-L-alanyl-L-glutamate.</text>
</comment>
<dbReference type="InterPro" id="IPR058741">
    <property type="entry name" value="MurL_C"/>
</dbReference>
<dbReference type="Proteomes" id="UP000230108">
    <property type="component" value="Unassembled WGS sequence"/>
</dbReference>
<proteinExistence type="inferred from homology"/>
<feature type="domain" description="MurL C-terminal" evidence="2">
    <location>
        <begin position="311"/>
        <end position="424"/>
    </location>
</feature>
<dbReference type="AlphaFoldDB" id="A0A2M7QD17"/>
<dbReference type="Pfam" id="PF26298">
    <property type="entry name" value="MurL_epimerase_C"/>
    <property type="match status" value="1"/>
</dbReference>